<accession>A0ACC2YXV4</accession>
<dbReference type="EMBL" id="JAPDRP010000018">
    <property type="protein sequence ID" value="KAJ9640103.1"/>
    <property type="molecule type" value="Genomic_DNA"/>
</dbReference>
<keyword evidence="1" id="KW-0436">Ligase</keyword>
<keyword evidence="2" id="KW-1185">Reference proteome</keyword>
<organism evidence="1 2">
    <name type="scientific">Coniosporium tulheliwenetii</name>
    <dbReference type="NCBI Taxonomy" id="3383036"/>
    <lineage>
        <taxon>Eukaryota</taxon>
        <taxon>Fungi</taxon>
        <taxon>Dikarya</taxon>
        <taxon>Ascomycota</taxon>
        <taxon>Pezizomycotina</taxon>
        <taxon>Dothideomycetes</taxon>
        <taxon>Dothideomycetes incertae sedis</taxon>
        <taxon>Coniosporium</taxon>
    </lineage>
</organism>
<dbReference type="Proteomes" id="UP001172680">
    <property type="component" value="Unassembled WGS sequence"/>
</dbReference>
<gene>
    <name evidence="1" type="primary">CYR1</name>
    <name evidence="1" type="ORF">H2199_006337</name>
</gene>
<protein>
    <submittedName>
        <fullName evidence="1">Cysteinyl-tRNA synthetase</fullName>
        <ecNumber evidence="1">6.1.1.16</ecNumber>
    </submittedName>
</protein>
<evidence type="ECO:0000313" key="1">
    <source>
        <dbReference type="EMBL" id="KAJ9640103.1"/>
    </source>
</evidence>
<name>A0ACC2YXV4_9PEZI</name>
<proteinExistence type="predicted"/>
<dbReference type="EC" id="6.1.1.16" evidence="1"/>
<comment type="caution">
    <text evidence="1">The sequence shown here is derived from an EMBL/GenBank/DDBJ whole genome shotgun (WGS) entry which is preliminary data.</text>
</comment>
<reference evidence="1" key="1">
    <citation type="submission" date="2022-10" db="EMBL/GenBank/DDBJ databases">
        <title>Culturing micro-colonial fungi from biological soil crusts in the Mojave desert and describing Neophaeococcomyces mojavensis, and introducing the new genera and species Taxawa tesnikishii.</title>
        <authorList>
            <person name="Kurbessoian T."/>
            <person name="Stajich J.E."/>
        </authorList>
    </citation>
    <scope>NUCLEOTIDE SEQUENCE</scope>
    <source>
        <strain evidence="1">JES_115</strain>
    </source>
</reference>
<evidence type="ECO:0000313" key="2">
    <source>
        <dbReference type="Proteomes" id="UP001172680"/>
    </source>
</evidence>
<sequence>MAQRQPPWRAPTRAEGVELPDLVVYNSLTRTKNAFVPVNGRKVTWYACGPTVYDDAHLGHARNYVSTDIIRRTLKYYFNFDLTFVMNVTDVDDKIILRGRQQHLLADFTSKHPTLDESVLSTAKQAFEAYIKKNLTLLPPDIQLAQFDPEAKKAYKAVLEGRSLADDGTPPGDREAKIKMHLKTSATAAEALVQASSDPSSLSITDFYTQTTDVFLPYLDSLHGSEIDASDYSIFTKLTQRYEDRFTEDMQALNVLAPDVITRATEYIEKIVSMNETIVNKGSAYPTSDGSVYFDITAHEKRGLPYARLEPENRGDKALQADGEGALTQKTSEKRSDADFALWKASKPGEPSWPSPWGQGRPGWHIECSAMASDILGKTMDIHSGGVDLKFPHHDNELAQSEAYWADTACGGHSHENAQWVNYFLHMGHLSIAGSKMSKSLKNFTTIREALSRGTWTPRGLRIAFLLGNWEKGIEITDEKIKEGLAWESHVNNFFLKARDLLSNPTDSSSASPNDSDTPATNGSSDADSTLRTSLEKAKQEVDAALCNSFDTPTAMRALSTLISDYNSSNKSLLSKSTVLEAARWVTHIVTIWGLNAPGIDPSAAPDSTAIGWAGVDIPEEAKPFVIPLSRLRDDVRKRAIAAGASATIPSAALSETLAQQPHADTVQDAAAIPYAEALSQFQEDVSALAAKEAPARDYLSLCDQLRDIRLWDLGIYLEDREAQPAMIRPVDRELVAARREKEEQATAKAAAKEKREKEEAERAAKKAELAKLSHLDMFRTQEYSAWDEEGLPVRDREGREVPKSRGKKLRKEWERQRKLHEEYLAGLGKGCRWLVWLWSGNVVRKRS</sequence>